<feature type="region of interest" description="Disordered" evidence="1">
    <location>
        <begin position="16"/>
        <end position="131"/>
    </location>
</feature>
<organism evidence="3 4">
    <name type="scientific">Thalassobaculum litoreum DSM 18839</name>
    <dbReference type="NCBI Taxonomy" id="1123362"/>
    <lineage>
        <taxon>Bacteria</taxon>
        <taxon>Pseudomonadati</taxon>
        <taxon>Pseudomonadota</taxon>
        <taxon>Alphaproteobacteria</taxon>
        <taxon>Rhodospirillales</taxon>
        <taxon>Thalassobaculaceae</taxon>
        <taxon>Thalassobaculum</taxon>
    </lineage>
</organism>
<evidence type="ECO:0000313" key="4">
    <source>
        <dbReference type="Proteomes" id="UP000198615"/>
    </source>
</evidence>
<reference evidence="3 4" key="1">
    <citation type="submission" date="2016-10" db="EMBL/GenBank/DDBJ databases">
        <authorList>
            <person name="Varghese N."/>
            <person name="Submissions S."/>
        </authorList>
    </citation>
    <scope>NUCLEOTIDE SEQUENCE [LARGE SCALE GENOMIC DNA]</scope>
    <source>
        <strain evidence="3 4">DSM 18839</strain>
    </source>
</reference>
<accession>A0A8G2BM22</accession>
<feature type="compositionally biased region" description="Basic and acidic residues" evidence="1">
    <location>
        <begin position="93"/>
        <end position="106"/>
    </location>
</feature>
<comment type="caution">
    <text evidence="3">The sequence shown here is derived from an EMBL/GenBank/DDBJ whole genome shotgun (WGS) entry which is preliminary data.</text>
</comment>
<feature type="compositionally biased region" description="Basic and acidic residues" evidence="1">
    <location>
        <begin position="69"/>
        <end position="82"/>
    </location>
</feature>
<feature type="chain" id="PRO_5034082959" evidence="2">
    <location>
        <begin position="22"/>
        <end position="131"/>
    </location>
</feature>
<dbReference type="Proteomes" id="UP000198615">
    <property type="component" value="Unassembled WGS sequence"/>
</dbReference>
<evidence type="ECO:0000256" key="2">
    <source>
        <dbReference type="SAM" id="SignalP"/>
    </source>
</evidence>
<keyword evidence="4" id="KW-1185">Reference proteome</keyword>
<evidence type="ECO:0000256" key="1">
    <source>
        <dbReference type="SAM" id="MobiDB-lite"/>
    </source>
</evidence>
<evidence type="ECO:0000313" key="3">
    <source>
        <dbReference type="EMBL" id="SDG04527.1"/>
    </source>
</evidence>
<sequence length="131" mass="14248">MRRMAVTAFSLIALTTAGAQAEAQTSETRAPRHPISEGKPIREVVPPKPAAQQPQQQPSASNPVAPTEPVERSTRQPTRPERIQPNPPPEPSKPIESKRQEIRKAEPPAPIGTIDPRPGTIKTHPGTIETR</sequence>
<feature type="signal peptide" evidence="2">
    <location>
        <begin position="1"/>
        <end position="21"/>
    </location>
</feature>
<keyword evidence="2" id="KW-0732">Signal</keyword>
<dbReference type="AlphaFoldDB" id="A0A8G2BM22"/>
<proteinExistence type="predicted"/>
<feature type="compositionally biased region" description="Low complexity" evidence="1">
    <location>
        <begin position="50"/>
        <end position="65"/>
    </location>
</feature>
<protein>
    <submittedName>
        <fullName evidence="3">Uncharacterized protein</fullName>
    </submittedName>
</protein>
<name>A0A8G2BM22_9PROT</name>
<gene>
    <name evidence="3" type="ORF">SAMN05660686_03186</name>
</gene>
<dbReference type="EMBL" id="FNBW01000009">
    <property type="protein sequence ID" value="SDG04527.1"/>
    <property type="molecule type" value="Genomic_DNA"/>
</dbReference>